<sequence>MHMSSLPLTLLVVLTSTICWGFFLFSFQFPYMFFLSSCLPTFTHVSLSSQHSFPCSIDSHSNNPPILSKHKFPLALNRFVLFFSFLFSPLHIKFLLIILLSTLSSTIWVSPLSV</sequence>
<feature type="transmembrane region" description="Helical" evidence="1">
    <location>
        <begin position="6"/>
        <end position="27"/>
    </location>
</feature>
<dbReference type="EMBL" id="LN483332">
    <property type="protein sequence ID" value="CED85492.1"/>
    <property type="molecule type" value="Genomic_DNA"/>
</dbReference>
<dbReference type="AlphaFoldDB" id="A0A0F7STJ8"/>
<keyword evidence="1" id="KW-0812">Transmembrane</keyword>
<proteinExistence type="predicted"/>
<protein>
    <submittedName>
        <fullName evidence="2">Uncharacterized protein</fullName>
    </submittedName>
</protein>
<name>A0A0F7STJ8_PHARH</name>
<feature type="transmembrane region" description="Helical" evidence="1">
    <location>
        <begin position="79"/>
        <end position="103"/>
    </location>
</feature>
<evidence type="ECO:0000313" key="2">
    <source>
        <dbReference type="EMBL" id="CED85492.1"/>
    </source>
</evidence>
<organism evidence="2">
    <name type="scientific">Phaffia rhodozyma</name>
    <name type="common">Yeast</name>
    <name type="synonym">Xanthophyllomyces dendrorhous</name>
    <dbReference type="NCBI Taxonomy" id="264483"/>
    <lineage>
        <taxon>Eukaryota</taxon>
        <taxon>Fungi</taxon>
        <taxon>Dikarya</taxon>
        <taxon>Basidiomycota</taxon>
        <taxon>Agaricomycotina</taxon>
        <taxon>Tremellomycetes</taxon>
        <taxon>Cystofilobasidiales</taxon>
        <taxon>Mrakiaceae</taxon>
        <taxon>Phaffia</taxon>
    </lineage>
</organism>
<evidence type="ECO:0000256" key="1">
    <source>
        <dbReference type="SAM" id="Phobius"/>
    </source>
</evidence>
<accession>A0A0F7STJ8</accession>
<keyword evidence="1" id="KW-1133">Transmembrane helix</keyword>
<keyword evidence="1" id="KW-0472">Membrane</keyword>
<reference evidence="2" key="1">
    <citation type="submission" date="2014-08" db="EMBL/GenBank/DDBJ databases">
        <authorList>
            <person name="Sharma Rahul"/>
            <person name="Thines Marco"/>
        </authorList>
    </citation>
    <scope>NUCLEOTIDE SEQUENCE</scope>
</reference>